<evidence type="ECO:0000256" key="3">
    <source>
        <dbReference type="SAM" id="SignalP"/>
    </source>
</evidence>
<feature type="compositionally biased region" description="Polar residues" evidence="2">
    <location>
        <begin position="153"/>
        <end position="190"/>
    </location>
</feature>
<gene>
    <name evidence="4" type="ORF">MEUPH1_LOCUS18608</name>
</gene>
<accession>A0AAV0X7E2</accession>
<evidence type="ECO:0000256" key="2">
    <source>
        <dbReference type="SAM" id="MobiDB-lite"/>
    </source>
</evidence>
<dbReference type="Proteomes" id="UP001160148">
    <property type="component" value="Unassembled WGS sequence"/>
</dbReference>
<feature type="compositionally biased region" description="Low complexity" evidence="2">
    <location>
        <begin position="191"/>
        <end position="208"/>
    </location>
</feature>
<evidence type="ECO:0000313" key="4">
    <source>
        <dbReference type="EMBL" id="CAI6363699.1"/>
    </source>
</evidence>
<feature type="region of interest" description="Disordered" evidence="2">
    <location>
        <begin position="153"/>
        <end position="208"/>
    </location>
</feature>
<name>A0AAV0X7E2_9HEMI</name>
<keyword evidence="3" id="KW-0732">Signal</keyword>
<comment type="caution">
    <text evidence="4">The sequence shown here is derived from an EMBL/GenBank/DDBJ whole genome shotgun (WGS) entry which is preliminary data.</text>
</comment>
<sequence>MQIEQLPNNSFTMKLFAVAVIGFVALAGSQAHSTHHHHHDTQTEVGHNTQEYTNDRYDQYNNNNGENQYQQRNEELNQQRNNNQESSNERLLNNLNQQRNINQESSNERFLNNQDQQNNQDLNEFSESNWNIQTPIRSVKKNSQNQAIKTNSHEVFQSENQWSKSQTSRNFNQQSQEEVNQQTFNNKNRASQNYGSSDSSESNSQDEYVNTNDLSNEIGHQVAQKMVRFFTIMDKYTASNGTIQTNQAHESFALRQHTMPMDHQQYLNINESNVYGLNHGVIKSMYLNTERNCVDLEYFFQSLWVKAKFNAKEGLKKSFILNMFNTDMNVSTELENSNRNYAHSRNGNAQLVFKNIEDSSDNQLIKDIIENNYAKRLISEIESEIIRNSYNGLVGCLRSELESTFEMPLNKKLNLDFENKKTQLSVSFVRSDSWNDDQSSYQFKKQKTVQYVAFRQNQSGNGYKLKVKVLLAKRPTWESDIVLQKLNHINPIKINNVKFSAQNIVASAVMKRVPLDNGAYKFDVEEASFKLEGLRYDIGKFDLPKNTNEKLVREVGQNLQKIMENGMSAALRQQLYKQQQICKQRPMDCNSCSRNQFNQQ</sequence>
<feature type="signal peptide" evidence="3">
    <location>
        <begin position="1"/>
        <end position="31"/>
    </location>
</feature>
<protein>
    <submittedName>
        <fullName evidence="4">Uncharacterized protein</fullName>
    </submittedName>
</protein>
<keyword evidence="1" id="KW-0175">Coiled coil</keyword>
<feature type="coiled-coil region" evidence="1">
    <location>
        <begin position="62"/>
        <end position="108"/>
    </location>
</feature>
<organism evidence="4 5">
    <name type="scientific">Macrosiphum euphorbiae</name>
    <name type="common">potato aphid</name>
    <dbReference type="NCBI Taxonomy" id="13131"/>
    <lineage>
        <taxon>Eukaryota</taxon>
        <taxon>Metazoa</taxon>
        <taxon>Ecdysozoa</taxon>
        <taxon>Arthropoda</taxon>
        <taxon>Hexapoda</taxon>
        <taxon>Insecta</taxon>
        <taxon>Pterygota</taxon>
        <taxon>Neoptera</taxon>
        <taxon>Paraneoptera</taxon>
        <taxon>Hemiptera</taxon>
        <taxon>Sternorrhyncha</taxon>
        <taxon>Aphidomorpha</taxon>
        <taxon>Aphidoidea</taxon>
        <taxon>Aphididae</taxon>
        <taxon>Macrosiphini</taxon>
        <taxon>Macrosiphum</taxon>
    </lineage>
</organism>
<evidence type="ECO:0000256" key="1">
    <source>
        <dbReference type="SAM" id="Coils"/>
    </source>
</evidence>
<dbReference type="EMBL" id="CARXXK010000003">
    <property type="protein sequence ID" value="CAI6363699.1"/>
    <property type="molecule type" value="Genomic_DNA"/>
</dbReference>
<proteinExistence type="predicted"/>
<reference evidence="4 5" key="1">
    <citation type="submission" date="2023-01" db="EMBL/GenBank/DDBJ databases">
        <authorList>
            <person name="Whitehead M."/>
        </authorList>
    </citation>
    <scope>NUCLEOTIDE SEQUENCE [LARGE SCALE GENOMIC DNA]</scope>
</reference>
<feature type="chain" id="PRO_5043337022" evidence="3">
    <location>
        <begin position="32"/>
        <end position="600"/>
    </location>
</feature>
<dbReference type="AlphaFoldDB" id="A0AAV0X7E2"/>
<keyword evidence="5" id="KW-1185">Reference proteome</keyword>
<evidence type="ECO:0000313" key="5">
    <source>
        <dbReference type="Proteomes" id="UP001160148"/>
    </source>
</evidence>